<evidence type="ECO:0000259" key="7">
    <source>
        <dbReference type="Pfam" id="PF00884"/>
    </source>
</evidence>
<keyword evidence="3" id="KW-0378">Hydrolase</keyword>
<dbReference type="InterPro" id="IPR024607">
    <property type="entry name" value="Sulfatase_CS"/>
</dbReference>
<dbReference type="InterPro" id="IPR017850">
    <property type="entry name" value="Alkaline_phosphatase_core_sf"/>
</dbReference>
<keyword evidence="4" id="KW-0325">Glycoprotein</keyword>
<organism evidence="8 9">
    <name type="scientific">Vibrio gazogenes DSM 21264 = NBRC 103151</name>
    <dbReference type="NCBI Taxonomy" id="1123492"/>
    <lineage>
        <taxon>Bacteria</taxon>
        <taxon>Pseudomonadati</taxon>
        <taxon>Pseudomonadota</taxon>
        <taxon>Gammaproteobacteria</taxon>
        <taxon>Vibrionales</taxon>
        <taxon>Vibrionaceae</taxon>
        <taxon>Vibrio</taxon>
    </lineage>
</organism>
<dbReference type="InterPro" id="IPR000917">
    <property type="entry name" value="Sulfatase_N"/>
</dbReference>
<dbReference type="SUPFAM" id="SSF53649">
    <property type="entry name" value="Alkaline phosphatase-like"/>
    <property type="match status" value="1"/>
</dbReference>
<dbReference type="PROSITE" id="PS51257">
    <property type="entry name" value="PROKAR_LIPOPROTEIN"/>
    <property type="match status" value="1"/>
</dbReference>
<dbReference type="EMBL" id="FQUH01000007">
    <property type="protein sequence ID" value="SHF27298.1"/>
    <property type="molecule type" value="Genomic_DNA"/>
</dbReference>
<keyword evidence="9" id="KW-1185">Reference proteome</keyword>
<evidence type="ECO:0000256" key="4">
    <source>
        <dbReference type="ARBA" id="ARBA00023180"/>
    </source>
</evidence>
<reference evidence="9" key="1">
    <citation type="submission" date="2016-11" db="EMBL/GenBank/DDBJ databases">
        <authorList>
            <person name="Varghese N."/>
            <person name="Submissions S."/>
        </authorList>
    </citation>
    <scope>NUCLEOTIDE SEQUENCE [LARGE SCALE GENOMIC DNA]</scope>
    <source>
        <strain evidence="9">DSM 21264</strain>
    </source>
</reference>
<evidence type="ECO:0000256" key="6">
    <source>
        <dbReference type="SAM" id="SignalP"/>
    </source>
</evidence>
<dbReference type="Gene3D" id="3.40.720.10">
    <property type="entry name" value="Alkaline Phosphatase, subunit A"/>
    <property type="match status" value="1"/>
</dbReference>
<feature type="modified residue" description="3-oxoalanine (Ser)" evidence="5">
    <location>
        <position position="86"/>
    </location>
</feature>
<comment type="PTM">
    <text evidence="5">The conversion to 3-oxoalanine (also known as C-formylglycine, FGly), of a serine or cysteine residue in prokaryotes and of a cysteine residue in eukaryotes, is critical for catalytic activity.</text>
</comment>
<dbReference type="PANTHER" id="PTHR43108">
    <property type="entry name" value="N-ACETYLGLUCOSAMINE-6-SULFATASE FAMILY MEMBER"/>
    <property type="match status" value="1"/>
</dbReference>
<feature type="signal peptide" evidence="6">
    <location>
        <begin position="1"/>
        <end position="26"/>
    </location>
</feature>
<evidence type="ECO:0000256" key="1">
    <source>
        <dbReference type="ARBA" id="ARBA00008779"/>
    </source>
</evidence>
<name>A0A1M5AAJ0_VIBGA</name>
<protein>
    <submittedName>
        <fullName evidence="8">Arylsulfatase A</fullName>
    </submittedName>
</protein>
<evidence type="ECO:0000256" key="5">
    <source>
        <dbReference type="PIRSR" id="PIRSR600917-52"/>
    </source>
</evidence>
<dbReference type="PANTHER" id="PTHR43108:SF8">
    <property type="entry name" value="SD21168P"/>
    <property type="match status" value="1"/>
</dbReference>
<evidence type="ECO:0000313" key="9">
    <source>
        <dbReference type="Proteomes" id="UP000184159"/>
    </source>
</evidence>
<comment type="similarity">
    <text evidence="1">Belongs to the sulfatase family.</text>
</comment>
<feature type="domain" description="Sulfatase N-terminal" evidence="7">
    <location>
        <begin position="39"/>
        <end position="379"/>
    </location>
</feature>
<dbReference type="Pfam" id="PF00884">
    <property type="entry name" value="Sulfatase"/>
    <property type="match status" value="1"/>
</dbReference>
<proteinExistence type="inferred from homology"/>
<dbReference type="Proteomes" id="UP000184159">
    <property type="component" value="Unassembled WGS sequence"/>
</dbReference>
<sequence>MKNMKNLAPTLIALACSQAIGNYATAATQPSDSSSAKRPNIVYIIVDDQRYDAMGFINDEAVTPNMDKLAKNGVYFKNAFVTTSLSGPSRASVLTGMYAHNHGMVDNNKNPDVYKLHYFPEELKKVGYQTGFFGKWHFGGVEKEGKPGFAGFDRWISFIGSNSQGNYYPVDMLGRPSMLNVDGKEVKQKGYITDELTDYAIDWLDHRDKSKPFMLYLGHKGVHADFLPAPRHYGKLAGKTFKKPDTYANTEENYKGKPRWVKDQRNSWHGVDYPYNSNLDMDQFKRNYYETLMSVDDSVGRVQQYLKDHNLDKNTVIMVMGDNGFMFGEHGLIDKRNAYEESIRVPLIAAGPGFDKGRVVEDVVANIDIAPTILDAAHIKVPSNYDGSSFLPLASGKKPATPRSKSFVYEYFWEYKFPYTPTTFAIRNEQYKYIQYYGLWDTEELYDLQADPHEKHNLIDSLDPKLINTKVALRHELFQKLKNHQGKNVIPYNTRKSQGQVFRYKATGQKAADFPDQWMRDYDPSDKYFGLRPDMVDKAKKLAPLSGSLKRTKEYIKTHYMMDQKQEATEK</sequence>
<dbReference type="CDD" id="cd16031">
    <property type="entry name" value="G6S_like"/>
    <property type="match status" value="1"/>
</dbReference>
<gene>
    <name evidence="8" type="ORF">SAMN02745781_01882</name>
</gene>
<evidence type="ECO:0000256" key="3">
    <source>
        <dbReference type="ARBA" id="ARBA00022801"/>
    </source>
</evidence>
<dbReference type="GO" id="GO:0016787">
    <property type="term" value="F:hydrolase activity"/>
    <property type="evidence" value="ECO:0007669"/>
    <property type="project" value="UniProtKB-KW"/>
</dbReference>
<evidence type="ECO:0000256" key="2">
    <source>
        <dbReference type="ARBA" id="ARBA00022729"/>
    </source>
</evidence>
<dbReference type="AlphaFoldDB" id="A0A1M5AAJ0"/>
<feature type="chain" id="PRO_5012160488" evidence="6">
    <location>
        <begin position="27"/>
        <end position="571"/>
    </location>
</feature>
<keyword evidence="2 6" id="KW-0732">Signal</keyword>
<evidence type="ECO:0000313" key="8">
    <source>
        <dbReference type="EMBL" id="SHF27298.1"/>
    </source>
</evidence>
<dbReference type="PROSITE" id="PS00523">
    <property type="entry name" value="SULFATASE_1"/>
    <property type="match status" value="1"/>
</dbReference>
<dbReference type="RefSeq" id="WP_072958384.1">
    <property type="nucleotide sequence ID" value="NZ_FQUH01000007.1"/>
</dbReference>
<accession>A0A1M5AAJ0</accession>